<feature type="chain" id="PRO_5035967150" description="RxLR effector protein" evidence="5">
    <location>
        <begin position="25"/>
        <end position="131"/>
    </location>
</feature>
<proteinExistence type="inferred from homology"/>
<comment type="subcellular location">
    <subcellularLocation>
        <location evidence="1 5">Secreted</location>
    </subcellularLocation>
</comment>
<evidence type="ECO:0000256" key="1">
    <source>
        <dbReference type="ARBA" id="ARBA00004613"/>
    </source>
</evidence>
<evidence type="ECO:0000256" key="2">
    <source>
        <dbReference type="ARBA" id="ARBA00010400"/>
    </source>
</evidence>
<evidence type="ECO:0000313" key="7">
    <source>
        <dbReference type="Proteomes" id="UP000693981"/>
    </source>
</evidence>
<gene>
    <name evidence="6" type="ORF">PHYBOEH_004593</name>
</gene>
<dbReference type="GO" id="GO:0005576">
    <property type="term" value="C:extracellular region"/>
    <property type="evidence" value="ECO:0007669"/>
    <property type="project" value="UniProtKB-SubCell"/>
</dbReference>
<reference evidence="6" key="1">
    <citation type="submission" date="2021-02" db="EMBL/GenBank/DDBJ databases">
        <authorList>
            <person name="Palmer J.M."/>
        </authorList>
    </citation>
    <scope>NUCLEOTIDE SEQUENCE</scope>
    <source>
        <strain evidence="6">SCRP23</strain>
    </source>
</reference>
<dbReference type="InterPro" id="IPR031825">
    <property type="entry name" value="RXLR"/>
</dbReference>
<accession>A0A8T1WLS6</accession>
<comment type="caution">
    <text evidence="6">The sequence shown here is derived from an EMBL/GenBank/DDBJ whole genome shotgun (WGS) entry which is preliminary data.</text>
</comment>
<comment type="function">
    <text evidence="5">Effector that suppresses plant defense responses during pathogen infection.</text>
</comment>
<dbReference type="Proteomes" id="UP000693981">
    <property type="component" value="Unassembled WGS sequence"/>
</dbReference>
<feature type="signal peptide" evidence="5">
    <location>
        <begin position="1"/>
        <end position="24"/>
    </location>
</feature>
<name>A0A8T1WLS6_9STRA</name>
<dbReference type="PROSITE" id="PS51257">
    <property type="entry name" value="PROKAR_LIPOPROTEIN"/>
    <property type="match status" value="1"/>
</dbReference>
<evidence type="ECO:0000313" key="6">
    <source>
        <dbReference type="EMBL" id="KAG7394857.1"/>
    </source>
</evidence>
<comment type="domain">
    <text evidence="5">The RxLR-dEER motif acts to carry the protein into the host cell cytoplasm through binding to cell surface phosphatidylinositol-3-phosphate.</text>
</comment>
<protein>
    <recommendedName>
        <fullName evidence="5">RxLR effector protein</fullName>
    </recommendedName>
</protein>
<sequence>MRLSYLILVSVAALIGSCSGIAAATPAVDSHKLARLADTKPSPRFLRTSKIEDDDEERAFLGFGKVKVKDDFSVKRLNKMLSKETYKNTKFVKWKGDDLSPGAVYTKLNLKDNPHFETLYHQYFQFRNPGL</sequence>
<evidence type="ECO:0000256" key="5">
    <source>
        <dbReference type="RuleBase" id="RU367124"/>
    </source>
</evidence>
<keyword evidence="7" id="KW-1185">Reference proteome</keyword>
<comment type="similarity">
    <text evidence="2 5">Belongs to the RxLR effector family.</text>
</comment>
<dbReference type="AlphaFoldDB" id="A0A8T1WLS6"/>
<organism evidence="6 7">
    <name type="scientific">Phytophthora boehmeriae</name>
    <dbReference type="NCBI Taxonomy" id="109152"/>
    <lineage>
        <taxon>Eukaryota</taxon>
        <taxon>Sar</taxon>
        <taxon>Stramenopiles</taxon>
        <taxon>Oomycota</taxon>
        <taxon>Peronosporomycetes</taxon>
        <taxon>Peronosporales</taxon>
        <taxon>Peronosporaceae</taxon>
        <taxon>Phytophthora</taxon>
    </lineage>
</organism>
<evidence type="ECO:0000256" key="4">
    <source>
        <dbReference type="ARBA" id="ARBA00022729"/>
    </source>
</evidence>
<keyword evidence="3 5" id="KW-0964">Secreted</keyword>
<dbReference type="EMBL" id="JAGDFL010000240">
    <property type="protein sequence ID" value="KAG7394857.1"/>
    <property type="molecule type" value="Genomic_DNA"/>
</dbReference>
<evidence type="ECO:0000256" key="3">
    <source>
        <dbReference type="ARBA" id="ARBA00022525"/>
    </source>
</evidence>
<dbReference type="Pfam" id="PF16810">
    <property type="entry name" value="RXLR"/>
    <property type="match status" value="1"/>
</dbReference>
<keyword evidence="4 5" id="KW-0732">Signal</keyword>